<name>A0ABT3BD17_9RHOB</name>
<dbReference type="EMBL" id="JALIEB010000003">
    <property type="protein sequence ID" value="MCV3271043.1"/>
    <property type="molecule type" value="Genomic_DNA"/>
</dbReference>
<organism evidence="1 2">
    <name type="scientific">Roseobacter sinensis</name>
    <dbReference type="NCBI Taxonomy" id="2931391"/>
    <lineage>
        <taxon>Bacteria</taxon>
        <taxon>Pseudomonadati</taxon>
        <taxon>Pseudomonadota</taxon>
        <taxon>Alphaproteobacteria</taxon>
        <taxon>Rhodobacterales</taxon>
        <taxon>Roseobacteraceae</taxon>
        <taxon>Roseobacter</taxon>
    </lineage>
</organism>
<reference evidence="1 2" key="1">
    <citation type="submission" date="2022-04" db="EMBL/GenBank/DDBJ databases">
        <title>Roseobacter sp. WL0113 is a bacterium isolated from neritic sediment.</title>
        <authorList>
            <person name="Wang L."/>
            <person name="He W."/>
            <person name="Zhang D.-F."/>
        </authorList>
    </citation>
    <scope>NUCLEOTIDE SEQUENCE [LARGE SCALE GENOMIC DNA]</scope>
    <source>
        <strain evidence="1 2">WL0113</strain>
    </source>
</reference>
<proteinExistence type="predicted"/>
<comment type="caution">
    <text evidence="1">The sequence shown here is derived from an EMBL/GenBank/DDBJ whole genome shotgun (WGS) entry which is preliminary data.</text>
</comment>
<keyword evidence="2" id="KW-1185">Reference proteome</keyword>
<dbReference type="Proteomes" id="UP001208690">
    <property type="component" value="Unassembled WGS sequence"/>
</dbReference>
<sequence>MSDLDARLRAAHEAGDGAALVTLYREAAEQAPDDDARAFYLTHAYVFALELGSPHTDALRLALITMGREPAGQGVAASNL</sequence>
<accession>A0ABT3BD17</accession>
<dbReference type="RefSeq" id="WP_263843363.1">
    <property type="nucleotide sequence ID" value="NZ_JALIEB010000003.1"/>
</dbReference>
<gene>
    <name evidence="1" type="ORF">MUB52_06340</name>
</gene>
<evidence type="ECO:0008006" key="3">
    <source>
        <dbReference type="Google" id="ProtNLM"/>
    </source>
</evidence>
<evidence type="ECO:0000313" key="1">
    <source>
        <dbReference type="EMBL" id="MCV3271043.1"/>
    </source>
</evidence>
<evidence type="ECO:0000313" key="2">
    <source>
        <dbReference type="Proteomes" id="UP001208690"/>
    </source>
</evidence>
<protein>
    <recommendedName>
        <fullName evidence="3">Tetratricopeptide repeat protein</fullName>
    </recommendedName>
</protein>